<evidence type="ECO:0000313" key="5">
    <source>
        <dbReference type="Proteomes" id="UP000286716"/>
    </source>
</evidence>
<dbReference type="InterPro" id="IPR029058">
    <property type="entry name" value="AB_hydrolase_fold"/>
</dbReference>
<dbReference type="SUPFAM" id="SSF53474">
    <property type="entry name" value="alpha/beta-Hydrolases"/>
    <property type="match status" value="1"/>
</dbReference>
<protein>
    <submittedName>
        <fullName evidence="4">Alpha/beta hydrolase</fullName>
    </submittedName>
</protein>
<dbReference type="PRINTS" id="PR00111">
    <property type="entry name" value="ABHYDROLASE"/>
</dbReference>
<dbReference type="Proteomes" id="UP000286716">
    <property type="component" value="Unassembled WGS sequence"/>
</dbReference>
<dbReference type="GO" id="GO:0016787">
    <property type="term" value="F:hydrolase activity"/>
    <property type="evidence" value="ECO:0007669"/>
    <property type="project" value="UniProtKB-KW"/>
</dbReference>
<comment type="caution">
    <text evidence="4">The sequence shown here is derived from an EMBL/GenBank/DDBJ whole genome shotgun (WGS) entry which is preliminary data.</text>
</comment>
<keyword evidence="1 4" id="KW-0378">Hydrolase</keyword>
<organism evidence="4 5">
    <name type="scientific">Amycolatopsis balhimycina DSM 5908</name>
    <dbReference type="NCBI Taxonomy" id="1081091"/>
    <lineage>
        <taxon>Bacteria</taxon>
        <taxon>Bacillati</taxon>
        <taxon>Actinomycetota</taxon>
        <taxon>Actinomycetes</taxon>
        <taxon>Pseudonocardiales</taxon>
        <taxon>Pseudonocardiaceae</taxon>
        <taxon>Amycolatopsis</taxon>
    </lineage>
</organism>
<dbReference type="OrthoDB" id="2987348at2"/>
<proteinExistence type="predicted"/>
<evidence type="ECO:0000259" key="3">
    <source>
        <dbReference type="Pfam" id="PF00561"/>
    </source>
</evidence>
<accession>A0A428VX40</accession>
<dbReference type="InterPro" id="IPR000073">
    <property type="entry name" value="AB_hydrolase_1"/>
</dbReference>
<feature type="domain" description="AB hydrolase-1" evidence="3">
    <location>
        <begin position="103"/>
        <end position="204"/>
    </location>
</feature>
<evidence type="ECO:0000256" key="1">
    <source>
        <dbReference type="ARBA" id="ARBA00022801"/>
    </source>
</evidence>
<sequence>MNDNNELVITSYAQAPARKVTVGDTAFTAAPFTRSSRNHSSRGATTIQEKPMPEDRTRNLAGRLSESAERHPDYSPNTGVTRESVSTAAGHLSYLIAGPDSGPLVVLVHGWPAPALTWGPQIDALSAAGYRVAAPDMRGYGSSSKPDNADAYAQRHLVADMRSLIEYLGHESAIWVGHDWGAATVWGLAAHHPELCQGVVAACVPYRSLERGYTEMLNLVDRDLYPEATMPHAQFDYMAYYEQNAAGVTSLFDRHTEQVVRLLFRRGDAAEVGQPAFTAFITVAGGWFGGGENVPDVPRDSDVLPDDLYRQLVDSLSASGFSGPTSYYLNQVDNRQYSDTSGQQLISRVDRL</sequence>
<dbReference type="PANTHER" id="PTHR43329">
    <property type="entry name" value="EPOXIDE HYDROLASE"/>
    <property type="match status" value="1"/>
</dbReference>
<gene>
    <name evidence="4" type="ORF">DMA12_44550</name>
</gene>
<dbReference type="EMBL" id="QHHU01000108">
    <property type="protein sequence ID" value="RSM35367.1"/>
    <property type="molecule type" value="Genomic_DNA"/>
</dbReference>
<name>A0A428VX40_AMYBA</name>
<dbReference type="RefSeq" id="WP_020639706.1">
    <property type="nucleotide sequence ID" value="NZ_QHHU01000108.1"/>
</dbReference>
<evidence type="ECO:0000256" key="2">
    <source>
        <dbReference type="SAM" id="MobiDB-lite"/>
    </source>
</evidence>
<keyword evidence="5" id="KW-1185">Reference proteome</keyword>
<dbReference type="Pfam" id="PF00561">
    <property type="entry name" value="Abhydrolase_1"/>
    <property type="match status" value="1"/>
</dbReference>
<dbReference type="AlphaFoldDB" id="A0A428VX40"/>
<feature type="region of interest" description="Disordered" evidence="2">
    <location>
        <begin position="33"/>
        <end position="56"/>
    </location>
</feature>
<dbReference type="PRINTS" id="PR00412">
    <property type="entry name" value="EPOXHYDRLASE"/>
</dbReference>
<dbReference type="InterPro" id="IPR000639">
    <property type="entry name" value="Epox_hydrolase-like"/>
</dbReference>
<dbReference type="Gene3D" id="3.40.50.1820">
    <property type="entry name" value="alpha/beta hydrolase"/>
    <property type="match status" value="1"/>
</dbReference>
<evidence type="ECO:0000313" key="4">
    <source>
        <dbReference type="EMBL" id="RSM35367.1"/>
    </source>
</evidence>
<reference evidence="4 5" key="1">
    <citation type="submission" date="2018-05" db="EMBL/GenBank/DDBJ databases">
        <title>Evolution of GPA BGCs.</title>
        <authorList>
            <person name="Waglechner N."/>
            <person name="Wright G.D."/>
        </authorList>
    </citation>
    <scope>NUCLEOTIDE SEQUENCE [LARGE SCALE GENOMIC DNA]</scope>
    <source>
        <strain evidence="4 5">DSM 5908</strain>
    </source>
</reference>